<reference evidence="2" key="1">
    <citation type="submission" date="2016-10" db="EMBL/GenBank/DDBJ databases">
        <authorList>
            <person name="Varghese N."/>
            <person name="Submissions S."/>
        </authorList>
    </citation>
    <scope>NUCLEOTIDE SEQUENCE [LARGE SCALE GENOMIC DNA]</scope>
    <source>
        <strain evidence="2">DSM 13078</strain>
    </source>
</reference>
<protein>
    <submittedName>
        <fullName evidence="1">Uncharacterized protein</fullName>
    </submittedName>
</protein>
<evidence type="ECO:0000313" key="2">
    <source>
        <dbReference type="Proteomes" id="UP000199161"/>
    </source>
</evidence>
<accession>A0A1I1DEV9</accession>
<dbReference type="Proteomes" id="UP000199161">
    <property type="component" value="Unassembled WGS sequence"/>
</dbReference>
<name>A0A1I1DEV9_NATHA</name>
<evidence type="ECO:0000313" key="1">
    <source>
        <dbReference type="EMBL" id="SFB73495.1"/>
    </source>
</evidence>
<keyword evidence="2" id="KW-1185">Reference proteome</keyword>
<dbReference type="AlphaFoldDB" id="A0A1I1DEV9"/>
<dbReference type="EMBL" id="FOKW01000001">
    <property type="protein sequence ID" value="SFB73495.1"/>
    <property type="molecule type" value="Genomic_DNA"/>
</dbReference>
<organism evidence="1 2">
    <name type="scientific">Natronobacterium haloterrestre</name>
    <name type="common">Halobiforma haloterrestris</name>
    <dbReference type="NCBI Taxonomy" id="148448"/>
    <lineage>
        <taxon>Archaea</taxon>
        <taxon>Methanobacteriati</taxon>
        <taxon>Methanobacteriota</taxon>
        <taxon>Stenosarchaea group</taxon>
        <taxon>Halobacteria</taxon>
        <taxon>Halobacteriales</taxon>
        <taxon>Natrialbaceae</taxon>
        <taxon>Natronobacterium</taxon>
    </lineage>
</organism>
<gene>
    <name evidence="1" type="ORF">SAMN05444422_101582</name>
</gene>
<sequence>MSADGLEIRDRIPARGRDLAYDHSKALQRARTVIDAILLRGQHGRNFRLGRGWGGLVVLFRLLENVVDDRIEVVEDGLYAVVLVAVVSLG</sequence>
<proteinExistence type="predicted"/>